<proteinExistence type="predicted"/>
<dbReference type="EMBL" id="CP121252">
    <property type="protein sequence ID" value="WFP16049.1"/>
    <property type="molecule type" value="Genomic_DNA"/>
</dbReference>
<dbReference type="Proteomes" id="UP001219037">
    <property type="component" value="Chromosome"/>
</dbReference>
<feature type="domain" description="HTH merR-type" evidence="3">
    <location>
        <begin position="16"/>
        <end position="84"/>
    </location>
</feature>
<dbReference type="PANTHER" id="PTHR30204:SF58">
    <property type="entry name" value="HTH-TYPE TRANSCRIPTIONAL REGULATOR YFMP"/>
    <property type="match status" value="1"/>
</dbReference>
<protein>
    <submittedName>
        <fullName evidence="4">MerR family transcriptional regulator</fullName>
    </submittedName>
</protein>
<dbReference type="PROSITE" id="PS50937">
    <property type="entry name" value="HTH_MERR_2"/>
    <property type="match status" value="1"/>
</dbReference>
<evidence type="ECO:0000259" key="3">
    <source>
        <dbReference type="PROSITE" id="PS50937"/>
    </source>
</evidence>
<dbReference type="SUPFAM" id="SSF46955">
    <property type="entry name" value="Putative DNA-binding domain"/>
    <property type="match status" value="1"/>
</dbReference>
<feature type="compositionally biased region" description="Low complexity" evidence="2">
    <location>
        <begin position="122"/>
        <end position="144"/>
    </location>
</feature>
<sequence length="183" mass="20263">MVAFESRGFSDASTPTFVISVAAELADMHPQTLRQYDRLGLVVPQRQGGGQRRYSRADLHRLRRIQVLSREGVSLEGIRRIVELEGEVDQLRQTVTHLMDQVNLLHDQGRFSRTFTAGTTGDVTTRFTTPGEGSAGRAGTTGSAAERELDRAAAEAVRRRGRPALALEPVARVPKVRTWRRTG</sequence>
<feature type="region of interest" description="Disordered" evidence="2">
    <location>
        <begin position="122"/>
        <end position="159"/>
    </location>
</feature>
<dbReference type="InterPro" id="IPR000551">
    <property type="entry name" value="MerR-type_HTH_dom"/>
</dbReference>
<dbReference type="SMART" id="SM00422">
    <property type="entry name" value="HTH_MERR"/>
    <property type="match status" value="1"/>
</dbReference>
<keyword evidence="5" id="KW-1185">Reference proteome</keyword>
<evidence type="ECO:0000256" key="2">
    <source>
        <dbReference type="SAM" id="MobiDB-lite"/>
    </source>
</evidence>
<gene>
    <name evidence="4" type="ORF">P8192_11710</name>
</gene>
<accession>A0ABY8H5D3</accession>
<organism evidence="4 5">
    <name type="scientific">Citricoccus muralis</name>
    <dbReference type="NCBI Taxonomy" id="169134"/>
    <lineage>
        <taxon>Bacteria</taxon>
        <taxon>Bacillati</taxon>
        <taxon>Actinomycetota</taxon>
        <taxon>Actinomycetes</taxon>
        <taxon>Micrococcales</taxon>
        <taxon>Micrococcaceae</taxon>
        <taxon>Citricoccus</taxon>
    </lineage>
</organism>
<evidence type="ECO:0000256" key="1">
    <source>
        <dbReference type="ARBA" id="ARBA00023125"/>
    </source>
</evidence>
<dbReference type="InterPro" id="IPR009061">
    <property type="entry name" value="DNA-bd_dom_put_sf"/>
</dbReference>
<dbReference type="RefSeq" id="WP_278157216.1">
    <property type="nucleotide sequence ID" value="NZ_CP121252.1"/>
</dbReference>
<evidence type="ECO:0000313" key="4">
    <source>
        <dbReference type="EMBL" id="WFP16049.1"/>
    </source>
</evidence>
<evidence type="ECO:0000313" key="5">
    <source>
        <dbReference type="Proteomes" id="UP001219037"/>
    </source>
</evidence>
<dbReference type="InterPro" id="IPR047057">
    <property type="entry name" value="MerR_fam"/>
</dbReference>
<reference evidence="4 5" key="1">
    <citation type="submission" date="2023-04" db="EMBL/GenBank/DDBJ databases">
        <title>Funneling lignin-derived compounds into biodiesel using alkali-halophilic Citricoccus sp. P2.</title>
        <authorList>
            <person name="Luo C.-B."/>
        </authorList>
    </citation>
    <scope>NUCLEOTIDE SEQUENCE [LARGE SCALE GENOMIC DNA]</scope>
    <source>
        <strain evidence="4 5">P2</strain>
    </source>
</reference>
<dbReference type="PANTHER" id="PTHR30204">
    <property type="entry name" value="REDOX-CYCLING DRUG-SENSING TRANSCRIPTIONAL ACTIVATOR SOXR"/>
    <property type="match status" value="1"/>
</dbReference>
<dbReference type="Gene3D" id="1.10.1660.10">
    <property type="match status" value="1"/>
</dbReference>
<name>A0ABY8H5D3_9MICC</name>
<dbReference type="Pfam" id="PF13411">
    <property type="entry name" value="MerR_1"/>
    <property type="match status" value="1"/>
</dbReference>
<dbReference type="NCBIfam" id="NF047375">
    <property type="entry name" value="HeatShock_HspR"/>
    <property type="match status" value="1"/>
</dbReference>
<feature type="compositionally biased region" description="Basic and acidic residues" evidence="2">
    <location>
        <begin position="145"/>
        <end position="158"/>
    </location>
</feature>
<keyword evidence="1" id="KW-0238">DNA-binding</keyword>